<protein>
    <recommendedName>
        <fullName evidence="3">YncI copper-binding domain-containing protein</fullName>
    </recommendedName>
</protein>
<accession>A0A2Z2K7A5</accession>
<dbReference type="RefSeq" id="WP_087914872.1">
    <property type="nucleotide sequence ID" value="NZ_CP021780.1"/>
</dbReference>
<dbReference type="Gene3D" id="2.60.40.2230">
    <property type="entry name" value="Uncharacterised protein YcnI-like PF07987, DUF1775"/>
    <property type="match status" value="1"/>
</dbReference>
<evidence type="ECO:0000259" key="3">
    <source>
        <dbReference type="Pfam" id="PF07987"/>
    </source>
</evidence>
<keyword evidence="1" id="KW-0472">Membrane</keyword>
<dbReference type="AlphaFoldDB" id="A0A2Z2K7A5"/>
<feature type="transmembrane region" description="Helical" evidence="1">
    <location>
        <begin position="184"/>
        <end position="204"/>
    </location>
</feature>
<evidence type="ECO:0000313" key="4">
    <source>
        <dbReference type="EMBL" id="ASA20854.1"/>
    </source>
</evidence>
<organism evidence="4 5">
    <name type="scientific">Paenibacillus donghaensis</name>
    <dbReference type="NCBI Taxonomy" id="414771"/>
    <lineage>
        <taxon>Bacteria</taxon>
        <taxon>Bacillati</taxon>
        <taxon>Bacillota</taxon>
        <taxon>Bacilli</taxon>
        <taxon>Bacillales</taxon>
        <taxon>Paenibacillaceae</taxon>
        <taxon>Paenibacillus</taxon>
    </lineage>
</organism>
<keyword evidence="1" id="KW-1133">Transmembrane helix</keyword>
<keyword evidence="5" id="KW-1185">Reference proteome</keyword>
<evidence type="ECO:0000256" key="1">
    <source>
        <dbReference type="SAM" id="Phobius"/>
    </source>
</evidence>
<dbReference type="KEGG" id="pdh:B9T62_08710"/>
<feature type="signal peptide" evidence="2">
    <location>
        <begin position="1"/>
        <end position="28"/>
    </location>
</feature>
<evidence type="ECO:0000256" key="2">
    <source>
        <dbReference type="SAM" id="SignalP"/>
    </source>
</evidence>
<reference evidence="4 5" key="1">
    <citation type="submission" date="2017-06" db="EMBL/GenBank/DDBJ databases">
        <title>Complete genome sequence of Paenibacillus donghaensis KCTC 13049T isolated from East Sea sediment, South Korea.</title>
        <authorList>
            <person name="Jung B.K."/>
            <person name="Hong S.-J."/>
            <person name="Shin J.-H."/>
        </authorList>
    </citation>
    <scope>NUCLEOTIDE SEQUENCE [LARGE SCALE GENOMIC DNA]</scope>
    <source>
        <strain evidence="4 5">KCTC 13049</strain>
    </source>
</reference>
<dbReference type="Pfam" id="PF07987">
    <property type="entry name" value="DUF1775"/>
    <property type="match status" value="1"/>
</dbReference>
<dbReference type="OrthoDB" id="69896at2"/>
<keyword evidence="1" id="KW-0812">Transmembrane</keyword>
<dbReference type="EMBL" id="CP021780">
    <property type="protein sequence ID" value="ASA20854.1"/>
    <property type="molecule type" value="Genomic_DNA"/>
</dbReference>
<dbReference type="Proteomes" id="UP000249890">
    <property type="component" value="Chromosome"/>
</dbReference>
<dbReference type="InterPro" id="IPR038507">
    <property type="entry name" value="YcnI-like_sf"/>
</dbReference>
<keyword evidence="2" id="KW-0732">Signal</keyword>
<sequence>MNSLLRKIKWLAAPAAALLLLSAAIASAHVTVMPSQSSTGAWETYTIKVPSEKDEATVQVDLRIPEGAEFKQYEPTPGWTVSVEGNKVSWKAAGEGILKDQFQRFYFTVKNPDVAGDIAWNAYQHYADGTVVQWSGEPGTETPHAITAISAAAAGEGGHGHGDMAGMDNHAEAPAAAAGSTSPLLYMTLGAALLALLLSIIALVRGRRA</sequence>
<evidence type="ECO:0000313" key="5">
    <source>
        <dbReference type="Proteomes" id="UP000249890"/>
    </source>
</evidence>
<feature type="domain" description="YncI copper-binding" evidence="3">
    <location>
        <begin position="29"/>
        <end position="87"/>
    </location>
</feature>
<dbReference type="InterPro" id="IPR012533">
    <property type="entry name" value="YcnI-copper_dom"/>
</dbReference>
<feature type="chain" id="PRO_5016232437" description="YncI copper-binding domain-containing protein" evidence="2">
    <location>
        <begin position="29"/>
        <end position="209"/>
    </location>
</feature>
<name>A0A2Z2K7A5_9BACL</name>
<gene>
    <name evidence="4" type="ORF">B9T62_08710</name>
</gene>
<proteinExistence type="predicted"/>